<accession>A0A7S3PX51</accession>
<reference evidence="2" key="1">
    <citation type="submission" date="2021-01" db="EMBL/GenBank/DDBJ databases">
        <authorList>
            <person name="Corre E."/>
            <person name="Pelletier E."/>
            <person name="Niang G."/>
            <person name="Scheremetjew M."/>
            <person name="Finn R."/>
            <person name="Kale V."/>
            <person name="Holt S."/>
            <person name="Cochrane G."/>
            <person name="Meng A."/>
            <person name="Brown T."/>
            <person name="Cohen L."/>
        </authorList>
    </citation>
    <scope>NUCLEOTIDE SEQUENCE</scope>
    <source>
        <strain evidence="2">MM31A-1</strain>
    </source>
</reference>
<evidence type="ECO:0000313" key="2">
    <source>
        <dbReference type="EMBL" id="CAE0458417.1"/>
    </source>
</evidence>
<keyword evidence="1" id="KW-0812">Transmembrane</keyword>
<dbReference type="EMBL" id="HBIO01004724">
    <property type="protein sequence ID" value="CAE0458417.1"/>
    <property type="molecule type" value="Transcribed_RNA"/>
</dbReference>
<protein>
    <submittedName>
        <fullName evidence="2">Uncharacterized protein</fullName>
    </submittedName>
</protein>
<organism evidence="2">
    <name type="scientific">Chaetoceros debilis</name>
    <dbReference type="NCBI Taxonomy" id="122233"/>
    <lineage>
        <taxon>Eukaryota</taxon>
        <taxon>Sar</taxon>
        <taxon>Stramenopiles</taxon>
        <taxon>Ochrophyta</taxon>
        <taxon>Bacillariophyta</taxon>
        <taxon>Coscinodiscophyceae</taxon>
        <taxon>Chaetocerotophycidae</taxon>
        <taxon>Chaetocerotales</taxon>
        <taxon>Chaetocerotaceae</taxon>
        <taxon>Chaetoceros</taxon>
    </lineage>
</organism>
<gene>
    <name evidence="2" type="ORF">CDEB00056_LOCUS3258</name>
</gene>
<keyword evidence="1" id="KW-0472">Membrane</keyword>
<evidence type="ECO:0000256" key="1">
    <source>
        <dbReference type="SAM" id="Phobius"/>
    </source>
</evidence>
<keyword evidence="1" id="KW-1133">Transmembrane helix</keyword>
<dbReference type="AlphaFoldDB" id="A0A7S3PX51"/>
<name>A0A7S3PX51_9STRA</name>
<proteinExistence type="predicted"/>
<sequence length="105" mass="11568">MSSNIINASSTIDADVITAKPFTETSNQILRGIVEADFENKVEPYSMVVELTAKYASFRDRGKTTHIIASSAAIISIISSVILLWMIRRSHIGLSSTYHRLLLGL</sequence>
<feature type="transmembrane region" description="Helical" evidence="1">
    <location>
        <begin position="67"/>
        <end position="87"/>
    </location>
</feature>